<dbReference type="EMBL" id="HE612860">
    <property type="protein sequence ID" value="CCE63433.1"/>
    <property type="molecule type" value="Genomic_DNA"/>
</dbReference>
<dbReference type="eggNOG" id="KOG4748">
    <property type="taxonomic scope" value="Eukaryota"/>
</dbReference>
<dbReference type="GO" id="GO:0000136">
    <property type="term" value="C:mannan polymerase complex"/>
    <property type="evidence" value="ECO:0007669"/>
    <property type="project" value="EnsemblFungi"/>
</dbReference>
<dbReference type="Proteomes" id="UP000005666">
    <property type="component" value="Chromosome 5"/>
</dbReference>
<keyword evidence="3" id="KW-0812">Transmembrane</keyword>
<protein>
    <submittedName>
        <fullName evidence="4">Uncharacterized protein</fullName>
    </submittedName>
</protein>
<keyword evidence="1" id="KW-0328">Glycosyltransferase</keyword>
<dbReference type="OrthoDB" id="205108at2759"/>
<organism evidence="4 5">
    <name type="scientific">Tetrapisispora phaffii (strain ATCC 24235 / CBS 4417 / NBRC 1672 / NRRL Y-8282 / UCD 70-5)</name>
    <name type="common">Yeast</name>
    <name type="synonym">Fabospora phaffii</name>
    <dbReference type="NCBI Taxonomy" id="1071381"/>
    <lineage>
        <taxon>Eukaryota</taxon>
        <taxon>Fungi</taxon>
        <taxon>Dikarya</taxon>
        <taxon>Ascomycota</taxon>
        <taxon>Saccharomycotina</taxon>
        <taxon>Saccharomycetes</taxon>
        <taxon>Saccharomycetales</taxon>
        <taxon>Saccharomycetaceae</taxon>
        <taxon>Tetrapisispora</taxon>
    </lineage>
</organism>
<evidence type="ECO:0000313" key="5">
    <source>
        <dbReference type="Proteomes" id="UP000005666"/>
    </source>
</evidence>
<feature type="transmembrane region" description="Helical" evidence="3">
    <location>
        <begin position="41"/>
        <end position="59"/>
    </location>
</feature>
<dbReference type="RefSeq" id="XP_003685867.1">
    <property type="nucleotide sequence ID" value="XM_003685819.1"/>
</dbReference>
<dbReference type="AlphaFoldDB" id="G8BU55"/>
<dbReference type="KEGG" id="tpf:TPHA_0E03430"/>
<evidence type="ECO:0000313" key="4">
    <source>
        <dbReference type="EMBL" id="CCE63433.1"/>
    </source>
</evidence>
<dbReference type="GO" id="GO:0000009">
    <property type="term" value="F:alpha-1,6-mannosyltransferase activity"/>
    <property type="evidence" value="ECO:0007669"/>
    <property type="project" value="EnsemblFungi"/>
</dbReference>
<dbReference type="GO" id="GO:0006487">
    <property type="term" value="P:protein N-linked glycosylation"/>
    <property type="evidence" value="ECO:0007669"/>
    <property type="project" value="EnsemblFungi"/>
</dbReference>
<dbReference type="GO" id="GO:0000032">
    <property type="term" value="P:cell wall mannoprotein biosynthetic process"/>
    <property type="evidence" value="ECO:0007669"/>
    <property type="project" value="EnsemblFungi"/>
</dbReference>
<accession>G8BU55</accession>
<evidence type="ECO:0000256" key="3">
    <source>
        <dbReference type="SAM" id="Phobius"/>
    </source>
</evidence>
<keyword evidence="3" id="KW-0472">Membrane</keyword>
<name>G8BU55_TETPH</name>
<keyword evidence="2" id="KW-0808">Transferase</keyword>
<keyword evidence="3" id="KW-1133">Transmembrane helix</keyword>
<proteinExistence type="predicted"/>
<dbReference type="STRING" id="1071381.G8BU55"/>
<keyword evidence="5" id="KW-1185">Reference proteome</keyword>
<dbReference type="GeneID" id="11531327"/>
<dbReference type="OMA" id="IKTYNHF"/>
<evidence type="ECO:0000256" key="2">
    <source>
        <dbReference type="ARBA" id="ARBA00022679"/>
    </source>
</evidence>
<dbReference type="Pfam" id="PF05637">
    <property type="entry name" value="Glyco_transf_34"/>
    <property type="match status" value="1"/>
</dbReference>
<dbReference type="HOGENOM" id="CLU_021434_1_0_1"/>
<dbReference type="PANTHER" id="PTHR31306">
    <property type="entry name" value="ALPHA-1,6-MANNOSYLTRANSFERASE MNN11-RELATED"/>
    <property type="match status" value="1"/>
</dbReference>
<sequence length="420" mass="47558">MKPKSNLKYTGKEGSSWQGEITNLLSSETITTYSGGFNKKLSVRIASLITGSLFLFYILSSMFSGNGSGDSLELRKEKLPEKHGFYYHEIEASSPLIFPNVDHTKVLKDIGVRGLYILRMGPNDNNHYYIKVDDKPVPEEVIKKTTDQAFLAKRSFLDHGKLVYHKGNSPDVIIVTLIDFDKYDEATLVKIVQNRVDYGQKHNYGVYIRWIQEFVPVLEKQDLKSQYDNIKPIMMRAAMHAFPNAKQYMYLDDEALFMDMNLSLQKHILDPSVIEMSLLKGVPVTAGSNINTYQNFHASNAKVIVPQGPDGKLDLSAFIVSNTFSGKVFLEYLCEPLVRNYSFESFEHAVAHILQWHAYLLSKTAVVVPKLFASIYDPENKALNDVYHYTEGDLLISFKGCEARGTCAQEISLFADKAKK</sequence>
<evidence type="ECO:0000256" key="1">
    <source>
        <dbReference type="ARBA" id="ARBA00022676"/>
    </source>
</evidence>
<dbReference type="PANTHER" id="PTHR31306:SF10">
    <property type="entry name" value="ALPHA-1,6-MANNOSYLTRANSFERASE MNN11-RELATED"/>
    <property type="match status" value="1"/>
</dbReference>
<gene>
    <name evidence="4" type="primary">TPHA0E03430</name>
    <name evidence="4" type="ordered locus">TPHA_0E03430</name>
</gene>
<dbReference type="InterPro" id="IPR008630">
    <property type="entry name" value="Glyco_trans_34"/>
</dbReference>
<reference evidence="4 5" key="1">
    <citation type="journal article" date="2011" name="Proc. Natl. Acad. Sci. U.S.A.">
        <title>Evolutionary erosion of yeast sex chromosomes by mating-type switching accidents.</title>
        <authorList>
            <person name="Gordon J.L."/>
            <person name="Armisen D."/>
            <person name="Proux-Wera E."/>
            <person name="Oheigeartaigh S.S."/>
            <person name="Byrne K.P."/>
            <person name="Wolfe K.H."/>
        </authorList>
    </citation>
    <scope>NUCLEOTIDE SEQUENCE [LARGE SCALE GENOMIC DNA]</scope>
    <source>
        <strain evidence="5">ATCC 24235 / CBS 4417 / NBRC 1672 / NRRL Y-8282 / UCD 70-5</strain>
    </source>
</reference>